<dbReference type="InParanoid" id="A0A409VP20"/>
<reference evidence="1 2" key="1">
    <citation type="journal article" date="2018" name="Evol. Lett.">
        <title>Horizontal gene cluster transfer increased hallucinogenic mushroom diversity.</title>
        <authorList>
            <person name="Reynolds H.T."/>
            <person name="Vijayakumar V."/>
            <person name="Gluck-Thaler E."/>
            <person name="Korotkin H.B."/>
            <person name="Matheny P.B."/>
            <person name="Slot J.C."/>
        </authorList>
    </citation>
    <scope>NUCLEOTIDE SEQUENCE [LARGE SCALE GENOMIC DNA]</scope>
    <source>
        <strain evidence="1 2">2629</strain>
    </source>
</reference>
<protein>
    <submittedName>
        <fullName evidence="1">Uncharacterized protein</fullName>
    </submittedName>
</protein>
<proteinExistence type="predicted"/>
<name>A0A409VP20_9AGAR</name>
<dbReference type="Proteomes" id="UP000284842">
    <property type="component" value="Unassembled WGS sequence"/>
</dbReference>
<dbReference type="AlphaFoldDB" id="A0A409VP20"/>
<dbReference type="OrthoDB" id="2941381at2759"/>
<gene>
    <name evidence="1" type="ORF">CVT24_003162</name>
</gene>
<dbReference type="EMBL" id="NHTK01006017">
    <property type="protein sequence ID" value="PPQ67969.1"/>
    <property type="molecule type" value="Genomic_DNA"/>
</dbReference>
<evidence type="ECO:0000313" key="1">
    <source>
        <dbReference type="EMBL" id="PPQ67969.1"/>
    </source>
</evidence>
<organism evidence="1 2">
    <name type="scientific">Panaeolus cyanescens</name>
    <dbReference type="NCBI Taxonomy" id="181874"/>
    <lineage>
        <taxon>Eukaryota</taxon>
        <taxon>Fungi</taxon>
        <taxon>Dikarya</taxon>
        <taxon>Basidiomycota</taxon>
        <taxon>Agaricomycotina</taxon>
        <taxon>Agaricomycetes</taxon>
        <taxon>Agaricomycetidae</taxon>
        <taxon>Agaricales</taxon>
        <taxon>Agaricineae</taxon>
        <taxon>Galeropsidaceae</taxon>
        <taxon>Panaeolus</taxon>
    </lineage>
</organism>
<keyword evidence="2" id="KW-1185">Reference proteome</keyword>
<evidence type="ECO:0000313" key="2">
    <source>
        <dbReference type="Proteomes" id="UP000284842"/>
    </source>
</evidence>
<sequence>MPVKVGLAIFTDAEDEWVIALTDSDYLTGSTRLYKIYARRNQVWCRKDWEVAGLLSAPRFRGVLHIGTLNVELPTLHGRMQSVCSSEGRGQPNPTDLPWGRKPWIVRVLLTFQSEYGLPIPRINQTEMPLYIETRIHMLIPSMPLLPMIPYAT</sequence>
<accession>A0A409VP20</accession>
<comment type="caution">
    <text evidence="1">The sequence shown here is derived from an EMBL/GenBank/DDBJ whole genome shotgun (WGS) entry which is preliminary data.</text>
</comment>